<name>A0ACC2UCN8_9FUNG</name>
<evidence type="ECO:0000313" key="1">
    <source>
        <dbReference type="EMBL" id="KAJ9084834.1"/>
    </source>
</evidence>
<comment type="caution">
    <text evidence="1">The sequence shown here is derived from an EMBL/GenBank/DDBJ whole genome shotgun (WGS) entry which is preliminary data.</text>
</comment>
<keyword evidence="2" id="KW-1185">Reference proteome</keyword>
<dbReference type="EMBL" id="QTSX02000802">
    <property type="protein sequence ID" value="KAJ9084834.1"/>
    <property type="molecule type" value="Genomic_DNA"/>
</dbReference>
<evidence type="ECO:0000313" key="2">
    <source>
        <dbReference type="Proteomes" id="UP001165960"/>
    </source>
</evidence>
<organism evidence="1 2">
    <name type="scientific">Entomophthora muscae</name>
    <dbReference type="NCBI Taxonomy" id="34485"/>
    <lineage>
        <taxon>Eukaryota</taxon>
        <taxon>Fungi</taxon>
        <taxon>Fungi incertae sedis</taxon>
        <taxon>Zoopagomycota</taxon>
        <taxon>Entomophthoromycotina</taxon>
        <taxon>Entomophthoromycetes</taxon>
        <taxon>Entomophthorales</taxon>
        <taxon>Entomophthoraceae</taxon>
        <taxon>Entomophthora</taxon>
    </lineage>
</organism>
<reference evidence="1" key="1">
    <citation type="submission" date="2022-04" db="EMBL/GenBank/DDBJ databases">
        <title>Genome of the entomopathogenic fungus Entomophthora muscae.</title>
        <authorList>
            <person name="Elya C."/>
            <person name="Lovett B.R."/>
            <person name="Lee E."/>
            <person name="Macias A.M."/>
            <person name="Hajek A.E."/>
            <person name="De Bivort B.L."/>
            <person name="Kasson M.T."/>
            <person name="De Fine Licht H.H."/>
            <person name="Stajich J.E."/>
        </authorList>
    </citation>
    <scope>NUCLEOTIDE SEQUENCE</scope>
    <source>
        <strain evidence="1">Berkeley</strain>
    </source>
</reference>
<proteinExistence type="predicted"/>
<protein>
    <submittedName>
        <fullName evidence="1">Uncharacterized protein</fullName>
    </submittedName>
</protein>
<gene>
    <name evidence="1" type="ORF">DSO57_1020013</name>
</gene>
<accession>A0ACC2UCN8</accession>
<sequence>MELFIMLHILKVATSYDYIVVGSGPGGGTLATELAIKGFNTLLIEAGPDYFQANQTTPAFHAKASEDPAISFDFQVKHYDNDVSYFYPRAGVLGGCSVHNTQISVYPNSRDFKLMQRITGDDGWSEINMRSYFTRFEGNQYLFPLLHPDHGYDGWFKTSYISFLVQLKLDPVLVNFIAGVIGNPLFDLNGKSFTGLNTDKEARVFIPQSIDKTRFTRTNFPKYIRSVARNHPLTIWTDTFVTKVLFNGTTAVGVEYKKGNISLQSQSPQQIQP</sequence>
<dbReference type="Proteomes" id="UP001165960">
    <property type="component" value="Unassembled WGS sequence"/>
</dbReference>